<feature type="transmembrane region" description="Helical" evidence="2">
    <location>
        <begin position="12"/>
        <end position="33"/>
    </location>
</feature>
<evidence type="ECO:0000256" key="1">
    <source>
        <dbReference type="SAM" id="MobiDB-lite"/>
    </source>
</evidence>
<evidence type="ECO:0000256" key="2">
    <source>
        <dbReference type="SAM" id="Phobius"/>
    </source>
</evidence>
<evidence type="ECO:0000259" key="3">
    <source>
        <dbReference type="Pfam" id="PF10756"/>
    </source>
</evidence>
<dbReference type="Pfam" id="PF10756">
    <property type="entry name" value="bPH_6"/>
    <property type="match status" value="1"/>
</dbReference>
<accession>A0ABS7S855</accession>
<dbReference type="RefSeq" id="WP_223405472.1">
    <property type="nucleotide sequence ID" value="NZ_JAGSHT010000010.1"/>
</dbReference>
<name>A0ABS7S855_9MICO</name>
<dbReference type="InterPro" id="IPR019692">
    <property type="entry name" value="CFP-6_PH"/>
</dbReference>
<keyword evidence="2" id="KW-0472">Membrane</keyword>
<organism evidence="4 5">
    <name type="scientific">Occultella gossypii</name>
    <dbReference type="NCBI Taxonomy" id="2800820"/>
    <lineage>
        <taxon>Bacteria</taxon>
        <taxon>Bacillati</taxon>
        <taxon>Actinomycetota</taxon>
        <taxon>Actinomycetes</taxon>
        <taxon>Micrococcales</taxon>
        <taxon>Ruaniaceae</taxon>
        <taxon>Occultella</taxon>
    </lineage>
</organism>
<feature type="domain" description="Low molecular weight protein antigen 6 PH" evidence="3">
    <location>
        <begin position="61"/>
        <end position="119"/>
    </location>
</feature>
<protein>
    <submittedName>
        <fullName evidence="4">PH domain-containing protein</fullName>
    </submittedName>
</protein>
<evidence type="ECO:0000313" key="4">
    <source>
        <dbReference type="EMBL" id="MBZ2196530.1"/>
    </source>
</evidence>
<feature type="transmembrane region" description="Helical" evidence="2">
    <location>
        <begin position="40"/>
        <end position="58"/>
    </location>
</feature>
<comment type="caution">
    <text evidence="4">The sequence shown here is derived from an EMBL/GenBank/DDBJ whole genome shotgun (WGS) entry which is preliminary data.</text>
</comment>
<dbReference type="Proteomes" id="UP000826651">
    <property type="component" value="Unassembled WGS sequence"/>
</dbReference>
<keyword evidence="2" id="KW-1133">Transmembrane helix</keyword>
<keyword evidence="2" id="KW-0812">Transmembrane</keyword>
<dbReference type="EMBL" id="JAGSHT010000010">
    <property type="protein sequence ID" value="MBZ2196530.1"/>
    <property type="molecule type" value="Genomic_DNA"/>
</dbReference>
<keyword evidence="5" id="KW-1185">Reference proteome</keyword>
<feature type="compositionally biased region" description="Basic and acidic residues" evidence="1">
    <location>
        <begin position="121"/>
        <end position="140"/>
    </location>
</feature>
<reference evidence="4 5" key="1">
    <citation type="submission" date="2021-04" db="EMBL/GenBank/DDBJ databases">
        <title>Ruania sp. nov., isolated from sandy soil of mangrove forest.</title>
        <authorList>
            <person name="Ge X."/>
            <person name="Huang R."/>
            <person name="Liu W."/>
        </authorList>
    </citation>
    <scope>NUCLEOTIDE SEQUENCE [LARGE SCALE GENOMIC DNA]</scope>
    <source>
        <strain evidence="4 5">N2-46</strain>
    </source>
</reference>
<evidence type="ECO:0000313" key="5">
    <source>
        <dbReference type="Proteomes" id="UP000826651"/>
    </source>
</evidence>
<feature type="region of interest" description="Disordered" evidence="1">
    <location>
        <begin position="117"/>
        <end position="140"/>
    </location>
</feature>
<feature type="transmembrane region" description="Helical" evidence="2">
    <location>
        <begin position="186"/>
        <end position="207"/>
    </location>
</feature>
<proteinExistence type="predicted"/>
<gene>
    <name evidence="4" type="ORF">KCQ71_10225</name>
</gene>
<sequence length="208" mass="21757">MIGPTLTFRTLFARVLTIVIAVVAACAVVFFVLDGGWRELARSGPVTLFVVAAVWALFWNPLVEVSDGGVTIVNVLRTVHIPWPTVASVDSQWALRVRTHDGGNYSSWAVPASSGMAARTRRPERAGGRDDAAARGAADDSRTRISGASADAVALAIGQRLTALTEAGHLTGSRSTVGEVRPTVTWNGQILAVLGVLAALGVLGLTFG</sequence>